<dbReference type="RefSeq" id="WP_170077896.1">
    <property type="nucleotide sequence ID" value="NZ_JABAFA010000041.1"/>
</dbReference>
<evidence type="ECO:0000259" key="5">
    <source>
        <dbReference type="SMART" id="SM00912"/>
    </source>
</evidence>
<comment type="subcellular location">
    <subcellularLocation>
        <location evidence="1">Secreted</location>
    </subcellularLocation>
</comment>
<feature type="signal peptide" evidence="4">
    <location>
        <begin position="1"/>
        <end position="26"/>
    </location>
</feature>
<evidence type="ECO:0000256" key="1">
    <source>
        <dbReference type="ARBA" id="ARBA00004613"/>
    </source>
</evidence>
<dbReference type="InterPro" id="IPR050909">
    <property type="entry name" value="Bact_Autotransporter_VF"/>
</dbReference>
<feature type="domain" description="Filamentous haemagglutinin FhaB/tRNA nuclease CdiA-like TPS" evidence="5">
    <location>
        <begin position="29"/>
        <end position="141"/>
    </location>
</feature>
<accession>A0A848B649</accession>
<evidence type="ECO:0000313" key="6">
    <source>
        <dbReference type="EMBL" id="NMD99630.1"/>
    </source>
</evidence>
<evidence type="ECO:0000256" key="2">
    <source>
        <dbReference type="ARBA" id="ARBA00022525"/>
    </source>
</evidence>
<dbReference type="PANTHER" id="PTHR12338">
    <property type="entry name" value="AUTOTRANSPORTER"/>
    <property type="match status" value="1"/>
</dbReference>
<evidence type="ECO:0000313" key="7">
    <source>
        <dbReference type="Proteomes" id="UP000543804"/>
    </source>
</evidence>
<dbReference type="EMBL" id="JABAFA010000041">
    <property type="protein sequence ID" value="NMD99630.1"/>
    <property type="molecule type" value="Genomic_DNA"/>
</dbReference>
<dbReference type="PANTHER" id="PTHR12338:SF8">
    <property type="entry name" value="HEME_HEMOPEXIN-BINDING PROTEIN"/>
    <property type="match status" value="1"/>
</dbReference>
<sequence length="193" mass="20198">MQWNTKARQAALTTLICLSLSAPVFAMPTGGTQVQGEVTFSDGSSLANVQNNATITAKSNSIINWQEFGIKEGETLNFNTENGALLNRVTGTKISELLGTLNQTGAQPLLLVNPNGIVVGSNSIINAQALVLSTLALTDDEFNKMKFNDTASDNGIKGTGTFDGSNAGALTINKGAKFNIDSLLELFGGTVNV</sequence>
<feature type="non-terminal residue" evidence="6">
    <location>
        <position position="193"/>
    </location>
</feature>
<dbReference type="SMART" id="SM00912">
    <property type="entry name" value="Haemagg_act"/>
    <property type="match status" value="1"/>
</dbReference>
<dbReference type="NCBIfam" id="TIGR01901">
    <property type="entry name" value="adhes_NPXG"/>
    <property type="match status" value="1"/>
</dbReference>
<gene>
    <name evidence="6" type="ORF">HF878_09190</name>
</gene>
<keyword evidence="3 4" id="KW-0732">Signal</keyword>
<comment type="caution">
    <text evidence="6">The sequence shown here is derived from an EMBL/GenBank/DDBJ whole genome shotgun (WGS) entry which is preliminary data.</text>
</comment>
<dbReference type="Gene3D" id="2.160.20.10">
    <property type="entry name" value="Single-stranded right-handed beta-helix, Pectin lyase-like"/>
    <property type="match status" value="1"/>
</dbReference>
<dbReference type="InterPro" id="IPR012334">
    <property type="entry name" value="Pectin_lyas_fold"/>
</dbReference>
<evidence type="ECO:0000256" key="4">
    <source>
        <dbReference type="SAM" id="SignalP"/>
    </source>
</evidence>
<name>A0A848B649_9FIRM</name>
<dbReference type="Pfam" id="PF05860">
    <property type="entry name" value="TPS"/>
    <property type="match status" value="1"/>
</dbReference>
<keyword evidence="2" id="KW-0964">Secreted</keyword>
<proteinExistence type="predicted"/>
<dbReference type="GO" id="GO:0005576">
    <property type="term" value="C:extracellular region"/>
    <property type="evidence" value="ECO:0007669"/>
    <property type="project" value="UniProtKB-SubCell"/>
</dbReference>
<dbReference type="SUPFAM" id="SSF51126">
    <property type="entry name" value="Pectin lyase-like"/>
    <property type="match status" value="1"/>
</dbReference>
<dbReference type="InterPro" id="IPR008638">
    <property type="entry name" value="FhaB/CdiA-like_TPS"/>
</dbReference>
<keyword evidence="7" id="KW-1185">Reference proteome</keyword>
<protein>
    <submittedName>
        <fullName evidence="6">Filamentous hemagglutinin N-terminal domain-containing protein</fullName>
    </submittedName>
</protein>
<organism evidence="6 7">
    <name type="scientific">Selenomonas bovis</name>
    <dbReference type="NCBI Taxonomy" id="416586"/>
    <lineage>
        <taxon>Bacteria</taxon>
        <taxon>Bacillati</taxon>
        <taxon>Bacillota</taxon>
        <taxon>Negativicutes</taxon>
        <taxon>Selenomonadales</taxon>
        <taxon>Selenomonadaceae</taxon>
        <taxon>Selenomonas</taxon>
    </lineage>
</organism>
<dbReference type="AlphaFoldDB" id="A0A848B649"/>
<evidence type="ECO:0000256" key="3">
    <source>
        <dbReference type="ARBA" id="ARBA00022729"/>
    </source>
</evidence>
<feature type="chain" id="PRO_5032298142" evidence="4">
    <location>
        <begin position="27"/>
        <end position="193"/>
    </location>
</feature>
<dbReference type="Proteomes" id="UP000543804">
    <property type="component" value="Unassembled WGS sequence"/>
</dbReference>
<dbReference type="InterPro" id="IPR011050">
    <property type="entry name" value="Pectin_lyase_fold/virulence"/>
</dbReference>
<reference evidence="6 7" key="1">
    <citation type="submission" date="2020-04" db="EMBL/GenBank/DDBJ databases">
        <authorList>
            <person name="Hitch T.C.A."/>
            <person name="Wylensek D."/>
            <person name="Clavel T."/>
        </authorList>
    </citation>
    <scope>NUCLEOTIDE SEQUENCE [LARGE SCALE GENOMIC DNA]</scope>
    <source>
        <strain evidence="6 7">PG-130-P53-12</strain>
    </source>
</reference>